<gene>
    <name evidence="3" type="ORF">EHS25_003642</name>
</gene>
<dbReference type="OrthoDB" id="10262413at2759"/>
<keyword evidence="4" id="KW-1185">Reference proteome</keyword>
<reference evidence="3 4" key="1">
    <citation type="submission" date="2018-11" db="EMBL/GenBank/DDBJ databases">
        <title>Genome sequence of Saitozyma podzolica DSM 27192.</title>
        <authorList>
            <person name="Aliyu H."/>
            <person name="Gorte O."/>
            <person name="Ochsenreither K."/>
        </authorList>
    </citation>
    <scope>NUCLEOTIDE SEQUENCE [LARGE SCALE GENOMIC DNA]</scope>
    <source>
        <strain evidence="3 4">DSM 27192</strain>
    </source>
</reference>
<dbReference type="EMBL" id="RSCD01000018">
    <property type="protein sequence ID" value="RSH87151.1"/>
    <property type="molecule type" value="Genomic_DNA"/>
</dbReference>
<dbReference type="PANTHER" id="PTHR48079:SF6">
    <property type="entry name" value="NAD(P)-BINDING DOMAIN-CONTAINING PROTEIN-RELATED"/>
    <property type="match status" value="1"/>
</dbReference>
<dbReference type="PANTHER" id="PTHR48079">
    <property type="entry name" value="PROTEIN YEEZ"/>
    <property type="match status" value="1"/>
</dbReference>
<evidence type="ECO:0000259" key="1">
    <source>
        <dbReference type="Pfam" id="PF01370"/>
    </source>
</evidence>
<dbReference type="Proteomes" id="UP000279259">
    <property type="component" value="Unassembled WGS sequence"/>
</dbReference>
<dbReference type="SUPFAM" id="SSF51735">
    <property type="entry name" value="NAD(P)-binding Rossmann-fold domains"/>
    <property type="match status" value="1"/>
</dbReference>
<feature type="domain" description="NAD(P)-binding" evidence="2">
    <location>
        <begin position="8"/>
        <end position="77"/>
    </location>
</feature>
<dbReference type="Pfam" id="PF01370">
    <property type="entry name" value="Epimerase"/>
    <property type="match status" value="1"/>
</dbReference>
<dbReference type="Gene3D" id="3.40.50.720">
    <property type="entry name" value="NAD(P)-binding Rossmann-like Domain"/>
    <property type="match status" value="1"/>
</dbReference>
<evidence type="ECO:0000313" key="3">
    <source>
        <dbReference type="EMBL" id="RSH87151.1"/>
    </source>
</evidence>
<comment type="caution">
    <text evidence="3">The sequence shown here is derived from an EMBL/GenBank/DDBJ whole genome shotgun (WGS) entry which is preliminary data.</text>
</comment>
<dbReference type="InterPro" id="IPR051783">
    <property type="entry name" value="NAD(P)-dependent_oxidoreduct"/>
</dbReference>
<dbReference type="AlphaFoldDB" id="A0A427Y7U3"/>
<dbReference type="Pfam" id="PF13460">
    <property type="entry name" value="NAD_binding_10"/>
    <property type="match status" value="1"/>
</dbReference>
<dbReference type="InterPro" id="IPR016040">
    <property type="entry name" value="NAD(P)-bd_dom"/>
</dbReference>
<dbReference type="InterPro" id="IPR001509">
    <property type="entry name" value="Epimerase_deHydtase"/>
</dbReference>
<dbReference type="GO" id="GO:0005737">
    <property type="term" value="C:cytoplasm"/>
    <property type="evidence" value="ECO:0007669"/>
    <property type="project" value="TreeGrafter"/>
</dbReference>
<evidence type="ECO:0000259" key="2">
    <source>
        <dbReference type="Pfam" id="PF13460"/>
    </source>
</evidence>
<sequence length="312" mass="33992">MPSVFLLGATGFLGGTVLTDLQKDGSYEITALVRSGKEQLVSARGVRVVTGSFSDLALIEQTSSAHDIVINAADSDDLPLTQREEGVLVHVSGTQLIESPPTGNLDEGWPVYDDSNLEQIKGIDELALHREIDLEIARADLSGEIIASIICPGLIYGLGTGPDKIISALTPSMMSLAMKRGQVVVAGRGTNVWPDVHVQDVVDLIMLSLRHNLATSKPAGFERFYFAENGEHAKLPYSRTLASLLSDKNLVRTTDILHVPAGDTRAPGWANNTTSRCRATRARRDLGWKPRWRMDEEGLGRDVRDILEVWGK</sequence>
<dbReference type="GO" id="GO:0004029">
    <property type="term" value="F:aldehyde dehydrogenase (NAD+) activity"/>
    <property type="evidence" value="ECO:0007669"/>
    <property type="project" value="TreeGrafter"/>
</dbReference>
<protein>
    <submittedName>
        <fullName evidence="3">Uncharacterized protein</fullName>
    </submittedName>
</protein>
<feature type="domain" description="NAD-dependent epimerase/dehydratase" evidence="1">
    <location>
        <begin position="144"/>
        <end position="212"/>
    </location>
</feature>
<organism evidence="3 4">
    <name type="scientific">Saitozyma podzolica</name>
    <dbReference type="NCBI Taxonomy" id="1890683"/>
    <lineage>
        <taxon>Eukaryota</taxon>
        <taxon>Fungi</taxon>
        <taxon>Dikarya</taxon>
        <taxon>Basidiomycota</taxon>
        <taxon>Agaricomycotina</taxon>
        <taxon>Tremellomycetes</taxon>
        <taxon>Tremellales</taxon>
        <taxon>Trimorphomycetaceae</taxon>
        <taxon>Saitozyma</taxon>
    </lineage>
</organism>
<evidence type="ECO:0000313" key="4">
    <source>
        <dbReference type="Proteomes" id="UP000279259"/>
    </source>
</evidence>
<dbReference type="STRING" id="1890683.A0A427Y7U3"/>
<proteinExistence type="predicted"/>
<accession>A0A427Y7U3</accession>
<dbReference type="InterPro" id="IPR036291">
    <property type="entry name" value="NAD(P)-bd_dom_sf"/>
</dbReference>
<name>A0A427Y7U3_9TREE</name>